<evidence type="ECO:0000256" key="10">
    <source>
        <dbReference type="ARBA" id="ARBA00022968"/>
    </source>
</evidence>
<dbReference type="Proteomes" id="UP001222932">
    <property type="component" value="Unassembled WGS sequence"/>
</dbReference>
<dbReference type="PRINTS" id="PR00728">
    <property type="entry name" value="SIGNALPTASE"/>
</dbReference>
<dbReference type="CDD" id="cd15853">
    <property type="entry name" value="SNARE_Bet1"/>
    <property type="match status" value="1"/>
</dbReference>
<dbReference type="SUPFAM" id="SSF58038">
    <property type="entry name" value="SNARE fusion complex"/>
    <property type="match status" value="1"/>
</dbReference>
<dbReference type="PROSITE" id="PS50192">
    <property type="entry name" value="T_SNARE"/>
    <property type="match status" value="1"/>
</dbReference>
<sequence>MFKDEIARIRKLGVHGVLFQLLNFLNVVASGLMMWKALCLVTNSESPIVVVLSGSMEPAFYRGDILFLTNPPNTPYSIGDITVYKLPGDRNGTPIVHRVIESHIASNGSQLLLTKGDNNQVDDVALYRGPQLLDSNLVVGKVQAFLPYVGYVTIAMNDFPQLKFALLGGVAIFLLLSKEHSYTTDQTLEQQNEEELSSLHNKIKNLRSVTIDILDDSGRQNNQLDQTNNTFSQFANSLLSTSRHHSRSIAANSTLRQYRTIAYIVAGVVTLWLLFKLWHLGGGGSSQAGEY</sequence>
<evidence type="ECO:0000256" key="11">
    <source>
        <dbReference type="ARBA" id="ARBA00022989"/>
    </source>
</evidence>
<keyword evidence="8 16" id="KW-0378">Hydrolase</keyword>
<dbReference type="SUPFAM" id="SSF51306">
    <property type="entry name" value="LexA/Signal peptidase"/>
    <property type="match status" value="1"/>
</dbReference>
<reference evidence="18" key="1">
    <citation type="journal article" date="2023" name="BMC Genomics">
        <title>Chromosome-level genome assemblies of Cutaneotrichosporon spp. (Trichosporonales, Basidiomycota) reveal imbalanced evolution between nucleotide sequences and chromosome synteny.</title>
        <authorList>
            <person name="Kobayashi Y."/>
            <person name="Kayamori A."/>
            <person name="Aoki K."/>
            <person name="Shiwa Y."/>
            <person name="Matsutani M."/>
            <person name="Fujita N."/>
            <person name="Sugita T."/>
            <person name="Iwasaki W."/>
            <person name="Tanaka N."/>
            <person name="Takashima M."/>
        </authorList>
    </citation>
    <scope>NUCLEOTIDE SEQUENCE</scope>
    <source>
        <strain evidence="18">HIS016</strain>
    </source>
</reference>
<evidence type="ECO:0000313" key="18">
    <source>
        <dbReference type="EMBL" id="GMK57814.1"/>
    </source>
</evidence>
<evidence type="ECO:0000256" key="6">
    <source>
        <dbReference type="ARBA" id="ARBA00022670"/>
    </source>
</evidence>
<keyword evidence="19" id="KW-1185">Reference proteome</keyword>
<keyword evidence="11 16" id="KW-1133">Transmembrane helix</keyword>
<comment type="caution">
    <text evidence="18">The sequence shown here is derived from an EMBL/GenBank/DDBJ whole genome shotgun (WGS) entry which is preliminary data.</text>
</comment>
<keyword evidence="6 16" id="KW-0645">Protease</keyword>
<evidence type="ECO:0000256" key="16">
    <source>
        <dbReference type="RuleBase" id="RU362047"/>
    </source>
</evidence>
<reference evidence="18" key="2">
    <citation type="submission" date="2023-06" db="EMBL/GenBank/DDBJ databases">
        <authorList>
            <person name="Kobayashi Y."/>
            <person name="Kayamori A."/>
            <person name="Aoki K."/>
            <person name="Shiwa Y."/>
            <person name="Fujita N."/>
            <person name="Sugita T."/>
            <person name="Iwasaki W."/>
            <person name="Tanaka N."/>
            <person name="Takashima M."/>
        </authorList>
    </citation>
    <scope>NUCLEOTIDE SEQUENCE</scope>
    <source>
        <strain evidence="18">HIS016</strain>
    </source>
</reference>
<dbReference type="PANTHER" id="PTHR10806:SF6">
    <property type="entry name" value="SIGNAL PEPTIDASE COMPLEX CATALYTIC SUBUNIT SEC11"/>
    <property type="match status" value="1"/>
</dbReference>
<comment type="similarity">
    <text evidence="3 16">Belongs to the peptidase S26B family.</text>
</comment>
<dbReference type="NCBIfam" id="TIGR02228">
    <property type="entry name" value="sigpep_I_arch"/>
    <property type="match status" value="1"/>
</dbReference>
<evidence type="ECO:0000256" key="7">
    <source>
        <dbReference type="ARBA" id="ARBA00022692"/>
    </source>
</evidence>
<evidence type="ECO:0000256" key="12">
    <source>
        <dbReference type="ARBA" id="ARBA00023136"/>
    </source>
</evidence>
<comment type="function">
    <text evidence="13">Catalytic component of the signal peptidase complex (SPC) which catalyzes the cleavage of N-terminal signal sequences from nascent proteins as they are translocated into the lumen of the endoplasmic reticulum. Specifically cleaves N-terminal signal peptides that contain a hydrophobic alpha-helix (h-region) shorter than 18-20 amino acids.</text>
</comment>
<gene>
    <name evidence="18" type="primary">SEC11</name>
    <name evidence="18" type="ORF">CspeluHIS016_0406480</name>
</gene>
<dbReference type="CDD" id="cd06530">
    <property type="entry name" value="S26_SPase_I"/>
    <property type="match status" value="1"/>
</dbReference>
<dbReference type="Gene3D" id="1.20.5.110">
    <property type="match status" value="1"/>
</dbReference>
<evidence type="ECO:0000256" key="4">
    <source>
        <dbReference type="ARBA" id="ARBA00013208"/>
    </source>
</evidence>
<keyword evidence="9 16" id="KW-0256">Endoplasmic reticulum</keyword>
<evidence type="ECO:0000256" key="2">
    <source>
        <dbReference type="ARBA" id="ARBA00004648"/>
    </source>
</evidence>
<accession>A0AAD3TWL8</accession>
<dbReference type="InterPro" id="IPR001733">
    <property type="entry name" value="Peptidase_S26B"/>
</dbReference>
<comment type="subcellular location">
    <subcellularLocation>
        <location evidence="14">Endomembrane system</location>
        <topology evidence="14">Single-pass type IV membrane protein</topology>
    </subcellularLocation>
    <subcellularLocation>
        <location evidence="2">Endoplasmic reticulum membrane</location>
        <topology evidence="2">Single-pass type II membrane protein</topology>
    </subcellularLocation>
</comment>
<evidence type="ECO:0000256" key="8">
    <source>
        <dbReference type="ARBA" id="ARBA00022801"/>
    </source>
</evidence>
<dbReference type="EC" id="3.4.21.89" evidence="4 16"/>
<dbReference type="EMBL" id="BTCM01000004">
    <property type="protein sequence ID" value="GMK57814.1"/>
    <property type="molecule type" value="Genomic_DNA"/>
</dbReference>
<evidence type="ECO:0000259" key="17">
    <source>
        <dbReference type="PROSITE" id="PS50192"/>
    </source>
</evidence>
<evidence type="ECO:0000313" key="19">
    <source>
        <dbReference type="Proteomes" id="UP001222932"/>
    </source>
</evidence>
<dbReference type="PANTHER" id="PTHR10806">
    <property type="entry name" value="SIGNAL PEPTIDASE COMPLEX CATALYTIC SUBUNIT SEC11"/>
    <property type="match status" value="1"/>
</dbReference>
<dbReference type="InterPro" id="IPR036286">
    <property type="entry name" value="LexA/Signal_pep-like_sf"/>
</dbReference>
<dbReference type="InterPro" id="IPR019756">
    <property type="entry name" value="Pept_S26A_signal_pept_1_Ser-AS"/>
</dbReference>
<feature type="transmembrane region" description="Helical" evidence="16">
    <location>
        <begin position="12"/>
        <end position="35"/>
    </location>
</feature>
<dbReference type="GO" id="GO:0009003">
    <property type="term" value="F:signal peptidase activity"/>
    <property type="evidence" value="ECO:0007669"/>
    <property type="project" value="UniProtKB-EC"/>
</dbReference>
<dbReference type="PROSITE" id="PS00501">
    <property type="entry name" value="SPASE_I_1"/>
    <property type="match status" value="1"/>
</dbReference>
<dbReference type="GO" id="GO:0006465">
    <property type="term" value="P:signal peptide processing"/>
    <property type="evidence" value="ECO:0007669"/>
    <property type="project" value="UniProtKB-UniRule"/>
</dbReference>
<feature type="transmembrane region" description="Helical" evidence="16">
    <location>
        <begin position="260"/>
        <end position="278"/>
    </location>
</feature>
<evidence type="ECO:0000256" key="13">
    <source>
        <dbReference type="ARBA" id="ARBA00045533"/>
    </source>
</evidence>
<comment type="catalytic activity">
    <reaction evidence="1 16">
        <text>Cleavage of hydrophobic, N-terminal signal or leader sequences from secreted and periplasmic proteins.</text>
        <dbReference type="EC" id="3.4.21.89"/>
    </reaction>
</comment>
<name>A0AAD3TWL8_9TREE</name>
<comment type="subunit">
    <text evidence="15">Component of the signal peptidase complex (SPC) composed of a catalytic subunit SEC11 and three accessory subunits SPC1, SPC2 and SPC3. The complex induces a local thinning of the ER membrane which is used to measure the length of the signal peptide (SP) h-region of protein substrates. This ensures the selectivity of the complex towards h-regions shorter than 18-20 amino acids. SPC associates with the translocon complex.</text>
</comment>
<dbReference type="GO" id="GO:0004252">
    <property type="term" value="F:serine-type endopeptidase activity"/>
    <property type="evidence" value="ECO:0007669"/>
    <property type="project" value="InterPro"/>
</dbReference>
<dbReference type="InterPro" id="IPR019533">
    <property type="entry name" value="Peptidase_S26"/>
</dbReference>
<keyword evidence="10 16" id="KW-0735">Signal-anchor</keyword>
<evidence type="ECO:0000256" key="15">
    <source>
        <dbReference type="ARBA" id="ARBA00047037"/>
    </source>
</evidence>
<dbReference type="InterPro" id="IPR000727">
    <property type="entry name" value="T_SNARE_dom"/>
</dbReference>
<evidence type="ECO:0000256" key="1">
    <source>
        <dbReference type="ARBA" id="ARBA00000677"/>
    </source>
</evidence>
<feature type="domain" description="T-SNARE coiled-coil homology" evidence="17">
    <location>
        <begin position="186"/>
        <end position="248"/>
    </location>
</feature>
<organism evidence="18 19">
    <name type="scientific">Cutaneotrichosporon spelunceum</name>
    <dbReference type="NCBI Taxonomy" id="1672016"/>
    <lineage>
        <taxon>Eukaryota</taxon>
        <taxon>Fungi</taxon>
        <taxon>Dikarya</taxon>
        <taxon>Basidiomycota</taxon>
        <taxon>Agaricomycotina</taxon>
        <taxon>Tremellomycetes</taxon>
        <taxon>Trichosporonales</taxon>
        <taxon>Trichosporonaceae</taxon>
        <taxon>Cutaneotrichosporon</taxon>
    </lineage>
</organism>
<keyword evidence="7 16" id="KW-0812">Transmembrane</keyword>
<evidence type="ECO:0000256" key="5">
    <source>
        <dbReference type="ARBA" id="ARBA00019685"/>
    </source>
</evidence>
<evidence type="ECO:0000256" key="3">
    <source>
        <dbReference type="ARBA" id="ARBA00011035"/>
    </source>
</evidence>
<protein>
    <recommendedName>
        <fullName evidence="5 16">Signal peptidase complex catalytic subunit SEC11</fullName>
        <ecNumber evidence="4 16">3.4.21.89</ecNumber>
    </recommendedName>
</protein>
<evidence type="ECO:0000256" key="14">
    <source>
        <dbReference type="ARBA" id="ARBA00046280"/>
    </source>
</evidence>
<keyword evidence="12 16" id="KW-0472">Membrane</keyword>
<evidence type="ECO:0000256" key="9">
    <source>
        <dbReference type="ARBA" id="ARBA00022824"/>
    </source>
</evidence>
<proteinExistence type="inferred from homology"/>
<dbReference type="InterPro" id="IPR039899">
    <property type="entry name" value="BET1_SNARE"/>
</dbReference>
<dbReference type="GO" id="GO:0005787">
    <property type="term" value="C:signal peptidase complex"/>
    <property type="evidence" value="ECO:0007669"/>
    <property type="project" value="TreeGrafter"/>
</dbReference>
<dbReference type="AlphaFoldDB" id="A0AAD3TWL8"/>